<dbReference type="Proteomes" id="UP000054565">
    <property type="component" value="Unassembled WGS sequence"/>
</dbReference>
<feature type="compositionally biased region" description="Polar residues" evidence="1">
    <location>
        <begin position="195"/>
        <end position="213"/>
    </location>
</feature>
<accession>A0A0J7BIR1</accession>
<feature type="compositionally biased region" description="Pro residues" evidence="1">
    <location>
        <begin position="75"/>
        <end position="90"/>
    </location>
</feature>
<proteinExistence type="predicted"/>
<organism evidence="2 3">
    <name type="scientific">Coccidioides immitis RMSCC 2394</name>
    <dbReference type="NCBI Taxonomy" id="404692"/>
    <lineage>
        <taxon>Eukaryota</taxon>
        <taxon>Fungi</taxon>
        <taxon>Dikarya</taxon>
        <taxon>Ascomycota</taxon>
        <taxon>Pezizomycotina</taxon>
        <taxon>Eurotiomycetes</taxon>
        <taxon>Eurotiomycetidae</taxon>
        <taxon>Onygenales</taxon>
        <taxon>Onygenaceae</taxon>
        <taxon>Coccidioides</taxon>
    </lineage>
</organism>
<evidence type="ECO:0000256" key="1">
    <source>
        <dbReference type="SAM" id="MobiDB-lite"/>
    </source>
</evidence>
<reference evidence="3" key="1">
    <citation type="journal article" date="2010" name="Genome Res.">
        <title>Population genomic sequencing of Coccidioides fungi reveals recent hybridization and transposon control.</title>
        <authorList>
            <person name="Neafsey D.E."/>
            <person name="Barker B.M."/>
            <person name="Sharpton T.J."/>
            <person name="Stajich J.E."/>
            <person name="Park D.J."/>
            <person name="Whiston E."/>
            <person name="Hung C.-Y."/>
            <person name="McMahan C."/>
            <person name="White J."/>
            <person name="Sykes S."/>
            <person name="Heiman D."/>
            <person name="Young S."/>
            <person name="Zeng Q."/>
            <person name="Abouelleil A."/>
            <person name="Aftuck L."/>
            <person name="Bessette D."/>
            <person name="Brown A."/>
            <person name="FitzGerald M."/>
            <person name="Lui A."/>
            <person name="Macdonald J.P."/>
            <person name="Priest M."/>
            <person name="Orbach M.J."/>
            <person name="Galgiani J.N."/>
            <person name="Kirkland T.N."/>
            <person name="Cole G.T."/>
            <person name="Birren B.W."/>
            <person name="Henn M.R."/>
            <person name="Taylor J.W."/>
            <person name="Rounsley S.D."/>
        </authorList>
    </citation>
    <scope>NUCLEOTIDE SEQUENCE [LARGE SCALE GENOMIC DNA]</scope>
    <source>
        <strain evidence="3">RMSCC 2394</strain>
    </source>
</reference>
<feature type="compositionally biased region" description="Polar residues" evidence="1">
    <location>
        <begin position="371"/>
        <end position="388"/>
    </location>
</feature>
<evidence type="ECO:0000313" key="3">
    <source>
        <dbReference type="Proteomes" id="UP000054565"/>
    </source>
</evidence>
<sequence length="516" mass="56146">MQFVNYTPSNPEPKTALRFPHKFAPALTPASASLPLKPHFQHCDPPPVNLPSRPESLLPPPIARSPSVPQAFPVVPAPPTSHPLPAPPPSWISGSLSSRDREWSQGGGPDCPPNDFDREFIENGIVGIPDNNDEGIVDSTTDAAPASADHDPSDHGSQPPLYEADREHQGTTRSPPSDLGAGDADTAVGAETETHGQPGSSVHSSNINANPPESVSVLHPLTAAGREGSCRVSSPRLGSPVQFMEAVVVRTASGQGREDTNASACDMDQQMPRARPLRESVTKRRPRRIPGATSQAKAGSARERPVTNTDGHPGSLKRRSCRKARPAQITHDGSANTSDDDYHPGHAENRRSKRRRLRTRSSNTEPHYIRPQSQPQAPMSTTTDQSVPCSLVTGQDFGQRRLSPEDVSAIVSATAAKLLEILRGSAVTSPPAVDQRMAVEPPQPSTGVETRAELVRKGKKKKARWTRQDDERLESMRARGWRWWEIKQQFPHRTVSALQQRCMKLQGDERLDQPTP</sequence>
<evidence type="ECO:0008006" key="4">
    <source>
        <dbReference type="Google" id="ProtNLM"/>
    </source>
</evidence>
<protein>
    <recommendedName>
        <fullName evidence="4">Myb-like domain-containing protein</fullName>
    </recommendedName>
</protein>
<evidence type="ECO:0000313" key="2">
    <source>
        <dbReference type="EMBL" id="KMP10252.1"/>
    </source>
</evidence>
<feature type="compositionally biased region" description="Low complexity" evidence="1">
    <location>
        <begin position="138"/>
        <end position="147"/>
    </location>
</feature>
<feature type="compositionally biased region" description="Basic and acidic residues" evidence="1">
    <location>
        <begin position="340"/>
        <end position="350"/>
    </location>
</feature>
<feature type="region of interest" description="Disordered" evidence="1">
    <location>
        <begin position="34"/>
        <end position="391"/>
    </location>
</feature>
<dbReference type="AlphaFoldDB" id="A0A0J7BIR1"/>
<feature type="compositionally biased region" description="Basic residues" evidence="1">
    <location>
        <begin position="315"/>
        <end position="325"/>
    </location>
</feature>
<dbReference type="EMBL" id="DS028101">
    <property type="protein sequence ID" value="KMP10252.1"/>
    <property type="molecule type" value="Genomic_DNA"/>
</dbReference>
<dbReference type="InterPro" id="IPR009057">
    <property type="entry name" value="Homeodomain-like_sf"/>
</dbReference>
<feature type="region of interest" description="Disordered" evidence="1">
    <location>
        <begin position="438"/>
        <end position="463"/>
    </location>
</feature>
<gene>
    <name evidence="2" type="ORF">CIRG_09933</name>
</gene>
<feature type="compositionally biased region" description="Low complexity" evidence="1">
    <location>
        <begin position="65"/>
        <end position="74"/>
    </location>
</feature>
<name>A0A0J7BIR1_COCIT</name>
<dbReference type="SUPFAM" id="SSF46689">
    <property type="entry name" value="Homeodomain-like"/>
    <property type="match status" value="1"/>
</dbReference>